<dbReference type="InterPro" id="IPR008271">
    <property type="entry name" value="Ser/Thr_kinase_AS"/>
</dbReference>
<name>A0DT75_PARTE</name>
<dbReference type="AlphaFoldDB" id="A0DT75"/>
<feature type="domain" description="Protein kinase" evidence="5">
    <location>
        <begin position="16"/>
        <end position="274"/>
    </location>
</feature>
<dbReference type="PROSITE" id="PS00108">
    <property type="entry name" value="PROTEIN_KINASE_ST"/>
    <property type="match status" value="1"/>
</dbReference>
<keyword evidence="4" id="KW-0067">ATP-binding</keyword>
<dbReference type="GO" id="GO:0004674">
    <property type="term" value="F:protein serine/threonine kinase activity"/>
    <property type="evidence" value="ECO:0000318"/>
    <property type="project" value="GO_Central"/>
</dbReference>
<dbReference type="OMA" id="YHAVNIQ"/>
<dbReference type="InterPro" id="IPR045269">
    <property type="entry name" value="Atg1-like"/>
</dbReference>
<dbReference type="GO" id="GO:0016020">
    <property type="term" value="C:membrane"/>
    <property type="evidence" value="ECO:0000318"/>
    <property type="project" value="GO_Central"/>
</dbReference>
<dbReference type="EMBL" id="CT868563">
    <property type="protein sequence ID" value="CAK86242.1"/>
    <property type="molecule type" value="Genomic_DNA"/>
</dbReference>
<dbReference type="KEGG" id="ptm:GSPATT00019935001"/>
<evidence type="ECO:0000313" key="6">
    <source>
        <dbReference type="EMBL" id="CAK86242.1"/>
    </source>
</evidence>
<dbReference type="GO" id="GO:0010506">
    <property type="term" value="P:regulation of autophagy"/>
    <property type="evidence" value="ECO:0000318"/>
    <property type="project" value="GO_Central"/>
</dbReference>
<dbReference type="OrthoDB" id="286998at2759"/>
<reference evidence="6 7" key="1">
    <citation type="journal article" date="2006" name="Nature">
        <title>Global trends of whole-genome duplications revealed by the ciliate Paramecium tetraurelia.</title>
        <authorList>
            <consortium name="Genoscope"/>
            <person name="Aury J.-M."/>
            <person name="Jaillon O."/>
            <person name="Duret L."/>
            <person name="Noel B."/>
            <person name="Jubin C."/>
            <person name="Porcel B.M."/>
            <person name="Segurens B."/>
            <person name="Daubin V."/>
            <person name="Anthouard V."/>
            <person name="Aiach N."/>
            <person name="Arnaiz O."/>
            <person name="Billaut A."/>
            <person name="Beisson J."/>
            <person name="Blanc I."/>
            <person name="Bouhouche K."/>
            <person name="Camara F."/>
            <person name="Duharcourt S."/>
            <person name="Guigo R."/>
            <person name="Gogendeau D."/>
            <person name="Katinka M."/>
            <person name="Keller A.-M."/>
            <person name="Kissmehl R."/>
            <person name="Klotz C."/>
            <person name="Koll F."/>
            <person name="Le Moue A."/>
            <person name="Lepere C."/>
            <person name="Malinsky S."/>
            <person name="Nowacki M."/>
            <person name="Nowak J.K."/>
            <person name="Plattner H."/>
            <person name="Poulain J."/>
            <person name="Ruiz F."/>
            <person name="Serrano V."/>
            <person name="Zagulski M."/>
            <person name="Dessen P."/>
            <person name="Betermier M."/>
            <person name="Weissenbach J."/>
            <person name="Scarpelli C."/>
            <person name="Schachter V."/>
            <person name="Sperling L."/>
            <person name="Meyer E."/>
            <person name="Cohen J."/>
            <person name="Wincker P."/>
        </authorList>
    </citation>
    <scope>NUCLEOTIDE SEQUENCE [LARGE SCALE GENOMIC DNA]</scope>
    <source>
        <strain evidence="6 7">Stock d4-2</strain>
    </source>
</reference>
<dbReference type="InParanoid" id="A0DT75"/>
<keyword evidence="1" id="KW-0808">Transferase</keyword>
<dbReference type="Proteomes" id="UP000000600">
    <property type="component" value="Unassembled WGS sequence"/>
</dbReference>
<evidence type="ECO:0000256" key="2">
    <source>
        <dbReference type="ARBA" id="ARBA00022741"/>
    </source>
</evidence>
<dbReference type="GO" id="GO:0000407">
    <property type="term" value="C:phagophore assembly site"/>
    <property type="evidence" value="ECO:0000318"/>
    <property type="project" value="GO_Central"/>
</dbReference>
<dbReference type="eggNOG" id="KOG0583">
    <property type="taxonomic scope" value="Eukaryota"/>
</dbReference>
<dbReference type="RefSeq" id="XP_001453639.1">
    <property type="nucleotide sequence ID" value="XM_001453602.1"/>
</dbReference>
<dbReference type="GO" id="GO:0005524">
    <property type="term" value="F:ATP binding"/>
    <property type="evidence" value="ECO:0007669"/>
    <property type="project" value="UniProtKB-KW"/>
</dbReference>
<dbReference type="GeneID" id="5039424"/>
<accession>A0DT75</accession>
<dbReference type="GO" id="GO:0005829">
    <property type="term" value="C:cytosol"/>
    <property type="evidence" value="ECO:0000318"/>
    <property type="project" value="GO_Central"/>
</dbReference>
<dbReference type="GO" id="GO:0005737">
    <property type="term" value="C:cytoplasm"/>
    <property type="evidence" value="ECO:0000318"/>
    <property type="project" value="GO_Central"/>
</dbReference>
<dbReference type="Gene3D" id="1.10.510.10">
    <property type="entry name" value="Transferase(Phosphotransferase) domain 1"/>
    <property type="match status" value="1"/>
</dbReference>
<dbReference type="Pfam" id="PF00069">
    <property type="entry name" value="Pkinase"/>
    <property type="match status" value="1"/>
</dbReference>
<dbReference type="HOGENOM" id="CLU_1028390_0_0_1"/>
<proteinExistence type="predicted"/>
<sequence>MQQKQLHIPGKRLKHYEIVKLIGSGGYCKVYHAVNIQTYENVAIKAVAMSTFKNHGGLVGQLHETEKQNMKLVNSNYVVRFIEDFQQNKYSYIVMEYCNQGDIEKPWLDQNKHFSEEQAIVYVKQILRGIQDLQKYSVMHRDIKMKNILLHNDQIKLGDLGFSKSKRKFMHLNPMTLTIGMLGYMAPEVVQSKQYQNTADIFSLGCLFYLMIYGELPFSDQNHQIYLYETKNKKITHHGNTTSQKTQFIINSMLEYDQDKRIGWAELYKLFDQM</sequence>
<dbReference type="STRING" id="5888.A0DT75"/>
<evidence type="ECO:0000256" key="3">
    <source>
        <dbReference type="ARBA" id="ARBA00022777"/>
    </source>
</evidence>
<dbReference type="GO" id="GO:0000045">
    <property type="term" value="P:autophagosome assembly"/>
    <property type="evidence" value="ECO:0000318"/>
    <property type="project" value="GO_Central"/>
</dbReference>
<dbReference type="PANTHER" id="PTHR24348:SF22">
    <property type="entry name" value="NON-SPECIFIC SERINE_THREONINE PROTEIN KINASE"/>
    <property type="match status" value="1"/>
</dbReference>
<organism evidence="6 7">
    <name type="scientific">Paramecium tetraurelia</name>
    <dbReference type="NCBI Taxonomy" id="5888"/>
    <lineage>
        <taxon>Eukaryota</taxon>
        <taxon>Sar</taxon>
        <taxon>Alveolata</taxon>
        <taxon>Ciliophora</taxon>
        <taxon>Intramacronucleata</taxon>
        <taxon>Oligohymenophorea</taxon>
        <taxon>Peniculida</taxon>
        <taxon>Parameciidae</taxon>
        <taxon>Paramecium</taxon>
    </lineage>
</organism>
<dbReference type="GO" id="GO:0005776">
    <property type="term" value="C:autophagosome"/>
    <property type="evidence" value="ECO:0000318"/>
    <property type="project" value="GO_Central"/>
</dbReference>
<keyword evidence="2" id="KW-0547">Nucleotide-binding</keyword>
<keyword evidence="7" id="KW-1185">Reference proteome</keyword>
<protein>
    <recommendedName>
        <fullName evidence="5">Protein kinase domain-containing protein</fullName>
    </recommendedName>
</protein>
<gene>
    <name evidence="6" type="ORF">GSPATT00019935001</name>
</gene>
<evidence type="ECO:0000259" key="5">
    <source>
        <dbReference type="PROSITE" id="PS50011"/>
    </source>
</evidence>
<dbReference type="SMART" id="SM00220">
    <property type="entry name" value="S_TKc"/>
    <property type="match status" value="1"/>
</dbReference>
<dbReference type="InterPro" id="IPR011009">
    <property type="entry name" value="Kinase-like_dom_sf"/>
</dbReference>
<dbReference type="PANTHER" id="PTHR24348">
    <property type="entry name" value="SERINE/THREONINE-PROTEIN KINASE UNC-51-RELATED"/>
    <property type="match status" value="1"/>
</dbReference>
<dbReference type="SUPFAM" id="SSF56112">
    <property type="entry name" value="Protein kinase-like (PK-like)"/>
    <property type="match status" value="1"/>
</dbReference>
<evidence type="ECO:0000313" key="7">
    <source>
        <dbReference type="Proteomes" id="UP000000600"/>
    </source>
</evidence>
<evidence type="ECO:0000256" key="4">
    <source>
        <dbReference type="ARBA" id="ARBA00022840"/>
    </source>
</evidence>
<evidence type="ECO:0000256" key="1">
    <source>
        <dbReference type="ARBA" id="ARBA00022679"/>
    </source>
</evidence>
<dbReference type="PROSITE" id="PS50011">
    <property type="entry name" value="PROTEIN_KINASE_DOM"/>
    <property type="match status" value="1"/>
</dbReference>
<dbReference type="InterPro" id="IPR000719">
    <property type="entry name" value="Prot_kinase_dom"/>
</dbReference>
<keyword evidence="3" id="KW-0418">Kinase</keyword>